<keyword evidence="4" id="KW-1185">Reference proteome</keyword>
<keyword evidence="2" id="KW-0732">Signal</keyword>
<protein>
    <submittedName>
        <fullName evidence="3">Uncharacterized protein</fullName>
    </submittedName>
</protein>
<feature type="compositionally biased region" description="Acidic residues" evidence="1">
    <location>
        <begin position="170"/>
        <end position="192"/>
    </location>
</feature>
<evidence type="ECO:0000256" key="1">
    <source>
        <dbReference type="SAM" id="MobiDB-lite"/>
    </source>
</evidence>
<proteinExistence type="predicted"/>
<feature type="compositionally biased region" description="Low complexity" evidence="1">
    <location>
        <begin position="159"/>
        <end position="169"/>
    </location>
</feature>
<accession>A0ABN2WGY9</accession>
<sequence>MKSTHLMAPLAAIALTGLAAAPAFAAPGSGAPAACPTSIDLSESAFCAELSGEALTDGTIGAEDFADPSKGVSLSVYGLRTYTAEEGEPEQVTYTVTAEDGTAVLTGTASASVLGIVSGVTLSAGPVDPGEYAVTVAAEGRALLTQTFTVTDEQDTTEPPEAPEGTESPEGPEAEESAEPEDDGVPTEDPADPEATAGPDAPADPDAPGLGSRADEGEDGAEGNSAEEGAAEEVADGGLEPDAEDQESPESPDGNAPGAGTGDDAEVAIPQVPSVLAPSADAEFGLATSRAAVSADELRDEGISFSLYGLTPGTLVSVSGLPGSGAPAIAYADDLGTAQLTWVQPLWAAELSPGTYGYAVTATPLGSTGAGTANSAFTVTD</sequence>
<dbReference type="Proteomes" id="UP001500984">
    <property type="component" value="Unassembled WGS sequence"/>
</dbReference>
<dbReference type="EMBL" id="BAAAPZ010000003">
    <property type="protein sequence ID" value="GAA2092222.1"/>
    <property type="molecule type" value="Genomic_DNA"/>
</dbReference>
<name>A0ABN2WGY9_9MICO</name>
<feature type="chain" id="PRO_5045082142" evidence="2">
    <location>
        <begin position="26"/>
        <end position="381"/>
    </location>
</feature>
<evidence type="ECO:0000256" key="2">
    <source>
        <dbReference type="SAM" id="SignalP"/>
    </source>
</evidence>
<dbReference type="RefSeq" id="WP_344335766.1">
    <property type="nucleotide sequence ID" value="NZ_BAAAPZ010000003.1"/>
</dbReference>
<comment type="caution">
    <text evidence="3">The sequence shown here is derived from an EMBL/GenBank/DDBJ whole genome shotgun (WGS) entry which is preliminary data.</text>
</comment>
<organism evidence="3 4">
    <name type="scientific">Brevibacterium salitolerans</name>
    <dbReference type="NCBI Taxonomy" id="1403566"/>
    <lineage>
        <taxon>Bacteria</taxon>
        <taxon>Bacillati</taxon>
        <taxon>Actinomycetota</taxon>
        <taxon>Actinomycetes</taxon>
        <taxon>Micrococcales</taxon>
        <taxon>Brevibacteriaceae</taxon>
        <taxon>Brevibacterium</taxon>
    </lineage>
</organism>
<reference evidence="3 4" key="1">
    <citation type="journal article" date="2019" name="Int. J. Syst. Evol. Microbiol.">
        <title>The Global Catalogue of Microorganisms (GCM) 10K type strain sequencing project: providing services to taxonomists for standard genome sequencing and annotation.</title>
        <authorList>
            <consortium name="The Broad Institute Genomics Platform"/>
            <consortium name="The Broad Institute Genome Sequencing Center for Infectious Disease"/>
            <person name="Wu L."/>
            <person name="Ma J."/>
        </authorList>
    </citation>
    <scope>NUCLEOTIDE SEQUENCE [LARGE SCALE GENOMIC DNA]</scope>
    <source>
        <strain evidence="3 4">JCM 15900</strain>
    </source>
</reference>
<feature type="compositionally biased region" description="Acidic residues" evidence="1">
    <location>
        <begin position="229"/>
        <end position="250"/>
    </location>
</feature>
<evidence type="ECO:0000313" key="3">
    <source>
        <dbReference type="EMBL" id="GAA2092222.1"/>
    </source>
</evidence>
<evidence type="ECO:0000313" key="4">
    <source>
        <dbReference type="Proteomes" id="UP001500984"/>
    </source>
</evidence>
<feature type="signal peptide" evidence="2">
    <location>
        <begin position="1"/>
        <end position="25"/>
    </location>
</feature>
<gene>
    <name evidence="3" type="ORF">GCM10009823_09840</name>
</gene>
<feature type="region of interest" description="Disordered" evidence="1">
    <location>
        <begin position="147"/>
        <end position="265"/>
    </location>
</feature>
<feature type="compositionally biased region" description="Low complexity" evidence="1">
    <location>
        <begin position="193"/>
        <end position="209"/>
    </location>
</feature>